<keyword evidence="7 8" id="KW-0132">Cell division</keyword>
<accession>A0A1W6LJN9</accession>
<evidence type="ECO:0000256" key="6">
    <source>
        <dbReference type="ARBA" id="ARBA00022840"/>
    </source>
</evidence>
<dbReference type="SUPFAM" id="SSF53623">
    <property type="entry name" value="MurD-like peptide ligases, catalytic domain"/>
    <property type="match status" value="1"/>
</dbReference>
<dbReference type="InterPro" id="IPR005762">
    <property type="entry name" value="MurD"/>
</dbReference>
<dbReference type="Gene3D" id="3.90.190.20">
    <property type="entry name" value="Mur ligase, C-terminal domain"/>
    <property type="match status" value="1"/>
</dbReference>
<keyword evidence="7 8" id="KW-0961">Cell wall biogenesis/degradation</keyword>
<dbReference type="KEGG" id="pbp:STSP1_00348"/>
<comment type="function">
    <text evidence="7 8">Cell wall formation. Catalyzes the addition of glutamate to the nucleotide precursor UDP-N-acetylmuramoyl-L-alanine (UMA).</text>
</comment>
<dbReference type="InterPro" id="IPR004101">
    <property type="entry name" value="Mur_ligase_C"/>
</dbReference>
<evidence type="ECO:0000259" key="9">
    <source>
        <dbReference type="Pfam" id="PF02875"/>
    </source>
</evidence>
<comment type="pathway">
    <text evidence="2 7 8">Cell wall biogenesis; peptidoglycan biosynthesis.</text>
</comment>
<dbReference type="RefSeq" id="WP_085754698.1">
    <property type="nucleotide sequence ID" value="NZ_CP021023.1"/>
</dbReference>
<name>A0A1W6LJN9_9BACT</name>
<dbReference type="GO" id="GO:0009252">
    <property type="term" value="P:peptidoglycan biosynthetic process"/>
    <property type="evidence" value="ECO:0007669"/>
    <property type="project" value="UniProtKB-UniRule"/>
</dbReference>
<keyword evidence="5 7" id="KW-0547">Nucleotide-binding</keyword>
<dbReference type="HAMAP" id="MF_00639">
    <property type="entry name" value="MurD"/>
    <property type="match status" value="1"/>
</dbReference>
<keyword evidence="7 8" id="KW-0573">Peptidoglycan synthesis</keyword>
<dbReference type="InterPro" id="IPR013221">
    <property type="entry name" value="Mur_ligase_cen"/>
</dbReference>
<proteinExistence type="inferred from homology"/>
<keyword evidence="6 7" id="KW-0067">ATP-binding</keyword>
<dbReference type="SUPFAM" id="SSF51984">
    <property type="entry name" value="MurCD N-terminal domain"/>
    <property type="match status" value="1"/>
</dbReference>
<keyword evidence="4 7" id="KW-0436">Ligase</keyword>
<keyword evidence="12" id="KW-1185">Reference proteome</keyword>
<evidence type="ECO:0000256" key="1">
    <source>
        <dbReference type="ARBA" id="ARBA00004496"/>
    </source>
</evidence>
<dbReference type="NCBIfam" id="TIGR01087">
    <property type="entry name" value="murD"/>
    <property type="match status" value="1"/>
</dbReference>
<dbReference type="Gene3D" id="3.40.1190.10">
    <property type="entry name" value="Mur-like, catalytic domain"/>
    <property type="match status" value="1"/>
</dbReference>
<keyword evidence="3 7" id="KW-0963">Cytoplasm</keyword>
<dbReference type="Gene3D" id="3.40.50.720">
    <property type="entry name" value="NAD(P)-binding Rossmann-like Domain"/>
    <property type="match status" value="1"/>
</dbReference>
<dbReference type="Proteomes" id="UP000193334">
    <property type="component" value="Chromosome"/>
</dbReference>
<dbReference type="AlphaFoldDB" id="A0A1W6LJN9"/>
<comment type="catalytic activity">
    <reaction evidence="7 8">
        <text>UDP-N-acetyl-alpha-D-muramoyl-L-alanine + D-glutamate + ATP = UDP-N-acetyl-alpha-D-muramoyl-L-alanyl-D-glutamate + ADP + phosphate + H(+)</text>
        <dbReference type="Rhea" id="RHEA:16429"/>
        <dbReference type="ChEBI" id="CHEBI:15378"/>
        <dbReference type="ChEBI" id="CHEBI:29986"/>
        <dbReference type="ChEBI" id="CHEBI:30616"/>
        <dbReference type="ChEBI" id="CHEBI:43474"/>
        <dbReference type="ChEBI" id="CHEBI:83898"/>
        <dbReference type="ChEBI" id="CHEBI:83900"/>
        <dbReference type="ChEBI" id="CHEBI:456216"/>
        <dbReference type="EC" id="6.3.2.9"/>
    </reaction>
</comment>
<evidence type="ECO:0000256" key="4">
    <source>
        <dbReference type="ARBA" id="ARBA00022598"/>
    </source>
</evidence>
<dbReference type="InterPro" id="IPR036565">
    <property type="entry name" value="Mur-like_cat_sf"/>
</dbReference>
<keyword evidence="7 8" id="KW-0133">Cell shape</keyword>
<comment type="similarity">
    <text evidence="7">Belongs to the MurCDEF family.</text>
</comment>
<dbReference type="Pfam" id="PF02875">
    <property type="entry name" value="Mur_ligase_C"/>
    <property type="match status" value="1"/>
</dbReference>
<sequence>MAKILRDKSVLVMGLGKFGGGADAALYASKFARKVTVTDLSSREALPQADVLEGKGINLVLGEHRESDFAQCDVLIVNPAIPEDNKFIKKAEICGALVTSSIALFFQECKGEIIAVTGSNGKSTTTSLIYHILSYASKQKCIDGDVFLSGNIGNLPLLETLPQIREKDKVVLEISSFQSEQLDKFGLGPWAAVITNLTPNHLDRHGTFENYCNAKKKLFFNQPEGGVSILNSDDVVSAGWFDELSKTRKTLLCSSKSIPPEITAKFNLPGEANKSNLAAAIAAAEELGVDKVSISNSLPSFKALPHRLELITEKNGVRWYNDSISTTPESTIAGTEAFENPVILIAGGYDKKIPFYEMAKVVSQRAKCAVLIGDTAGKIKELIEKNPKNRCRVHLAESLENACLKAWEEAEAGDNILLSPACASYDMFESFKQRGEMFTQFAERITNDD</sequence>
<dbReference type="PANTHER" id="PTHR43692:SF1">
    <property type="entry name" value="UDP-N-ACETYLMURAMOYLALANINE--D-GLUTAMATE LIGASE"/>
    <property type="match status" value="1"/>
</dbReference>
<dbReference type="EMBL" id="CP021023">
    <property type="protein sequence ID" value="ARN55979.1"/>
    <property type="molecule type" value="Genomic_DNA"/>
</dbReference>
<comment type="subcellular location">
    <subcellularLocation>
        <location evidence="1 7 8">Cytoplasm</location>
    </subcellularLocation>
</comment>
<dbReference type="STRING" id="1941349.STSP1_00348"/>
<dbReference type="UniPathway" id="UPA00219"/>
<dbReference type="GO" id="GO:0051301">
    <property type="term" value="P:cell division"/>
    <property type="evidence" value="ECO:0007669"/>
    <property type="project" value="UniProtKB-KW"/>
</dbReference>
<dbReference type="GO" id="GO:0008360">
    <property type="term" value="P:regulation of cell shape"/>
    <property type="evidence" value="ECO:0007669"/>
    <property type="project" value="UniProtKB-KW"/>
</dbReference>
<dbReference type="Pfam" id="PF21799">
    <property type="entry name" value="MurD-like_N"/>
    <property type="match status" value="1"/>
</dbReference>
<dbReference type="GO" id="GO:0005524">
    <property type="term" value="F:ATP binding"/>
    <property type="evidence" value="ECO:0007669"/>
    <property type="project" value="UniProtKB-UniRule"/>
</dbReference>
<protein>
    <recommendedName>
        <fullName evidence="7 8">UDP-N-acetylmuramoylalanine--D-glutamate ligase</fullName>
        <ecNumber evidence="7 8">6.3.2.9</ecNumber>
    </recommendedName>
    <alternativeName>
        <fullName evidence="7">D-glutamic acid-adding enzyme</fullName>
    </alternativeName>
    <alternativeName>
        <fullName evidence="7">UDP-N-acetylmuramoyl-L-alanyl-D-glutamate synthetase</fullName>
    </alternativeName>
</protein>
<reference evidence="12" key="1">
    <citation type="submission" date="2017-04" db="EMBL/GenBank/DDBJ databases">
        <title>Comparative genomics and description of representatives of a novel lineage of planctomycetes thriving in anoxic sediments.</title>
        <authorList>
            <person name="Spring S."/>
            <person name="Bunk B."/>
            <person name="Sproer C."/>
        </authorList>
    </citation>
    <scope>NUCLEOTIDE SEQUENCE [LARGE SCALE GENOMIC DNA]</scope>
    <source>
        <strain evidence="12">ST-PulAB-D4</strain>
    </source>
</reference>
<evidence type="ECO:0000256" key="8">
    <source>
        <dbReference type="RuleBase" id="RU003664"/>
    </source>
</evidence>
<dbReference type="PANTHER" id="PTHR43692">
    <property type="entry name" value="UDP-N-ACETYLMURAMOYLALANINE--D-GLUTAMATE LIGASE"/>
    <property type="match status" value="1"/>
</dbReference>
<evidence type="ECO:0000256" key="3">
    <source>
        <dbReference type="ARBA" id="ARBA00022490"/>
    </source>
</evidence>
<dbReference type="SUPFAM" id="SSF53244">
    <property type="entry name" value="MurD-like peptide ligases, peptide-binding domain"/>
    <property type="match status" value="1"/>
</dbReference>
<evidence type="ECO:0000256" key="2">
    <source>
        <dbReference type="ARBA" id="ARBA00004752"/>
    </source>
</evidence>
<dbReference type="GO" id="GO:0008764">
    <property type="term" value="F:UDP-N-acetylmuramoylalanine-D-glutamate ligase activity"/>
    <property type="evidence" value="ECO:0007669"/>
    <property type="project" value="UniProtKB-UniRule"/>
</dbReference>
<feature type="binding site" evidence="7">
    <location>
        <begin position="118"/>
        <end position="124"/>
    </location>
    <ligand>
        <name>ATP</name>
        <dbReference type="ChEBI" id="CHEBI:30616"/>
    </ligand>
</feature>
<evidence type="ECO:0000259" key="10">
    <source>
        <dbReference type="Pfam" id="PF08245"/>
    </source>
</evidence>
<dbReference type="GO" id="GO:0071555">
    <property type="term" value="P:cell wall organization"/>
    <property type="evidence" value="ECO:0007669"/>
    <property type="project" value="UniProtKB-KW"/>
</dbReference>
<gene>
    <name evidence="7 11" type="primary">murD</name>
    <name evidence="11" type="ORF">STSP1_00348</name>
</gene>
<dbReference type="Pfam" id="PF08245">
    <property type="entry name" value="Mur_ligase_M"/>
    <property type="match status" value="1"/>
</dbReference>
<evidence type="ECO:0000313" key="12">
    <source>
        <dbReference type="Proteomes" id="UP000193334"/>
    </source>
</evidence>
<feature type="domain" description="Mur ligase central" evidence="10">
    <location>
        <begin position="116"/>
        <end position="249"/>
    </location>
</feature>
<keyword evidence="7 8" id="KW-0131">Cell cycle</keyword>
<dbReference type="EC" id="6.3.2.9" evidence="7 8"/>
<evidence type="ECO:0000256" key="7">
    <source>
        <dbReference type="HAMAP-Rule" id="MF_00639"/>
    </source>
</evidence>
<evidence type="ECO:0000313" key="11">
    <source>
        <dbReference type="EMBL" id="ARN55979.1"/>
    </source>
</evidence>
<evidence type="ECO:0000256" key="5">
    <source>
        <dbReference type="ARBA" id="ARBA00022741"/>
    </source>
</evidence>
<feature type="domain" description="Mur ligase C-terminal" evidence="9">
    <location>
        <begin position="306"/>
        <end position="422"/>
    </location>
</feature>
<organism evidence="11 12">
    <name type="scientific">Sedimentisphaera salicampi</name>
    <dbReference type="NCBI Taxonomy" id="1941349"/>
    <lineage>
        <taxon>Bacteria</taxon>
        <taxon>Pseudomonadati</taxon>
        <taxon>Planctomycetota</taxon>
        <taxon>Phycisphaerae</taxon>
        <taxon>Sedimentisphaerales</taxon>
        <taxon>Sedimentisphaeraceae</taxon>
        <taxon>Sedimentisphaera</taxon>
    </lineage>
</organism>
<dbReference type="GO" id="GO:0005737">
    <property type="term" value="C:cytoplasm"/>
    <property type="evidence" value="ECO:0007669"/>
    <property type="project" value="UniProtKB-SubCell"/>
</dbReference>
<dbReference type="InterPro" id="IPR036615">
    <property type="entry name" value="Mur_ligase_C_dom_sf"/>
</dbReference>